<feature type="region of interest" description="Disordered" evidence="2">
    <location>
        <begin position="221"/>
        <end position="467"/>
    </location>
</feature>
<feature type="compositionally biased region" description="Polar residues" evidence="2">
    <location>
        <begin position="300"/>
        <end position="348"/>
    </location>
</feature>
<dbReference type="PANTHER" id="PTHR46114:SF2">
    <property type="entry name" value="CULLIN N-TERMINAL DOMAIN-CONTAINING PROTEIN"/>
    <property type="match status" value="1"/>
</dbReference>
<organism evidence="4 5">
    <name type="scientific">Cordylochernes scorpioides</name>
    <dbReference type="NCBI Taxonomy" id="51811"/>
    <lineage>
        <taxon>Eukaryota</taxon>
        <taxon>Metazoa</taxon>
        <taxon>Ecdysozoa</taxon>
        <taxon>Arthropoda</taxon>
        <taxon>Chelicerata</taxon>
        <taxon>Arachnida</taxon>
        <taxon>Pseudoscorpiones</taxon>
        <taxon>Cheliferoidea</taxon>
        <taxon>Chernetidae</taxon>
        <taxon>Cordylochernes</taxon>
    </lineage>
</organism>
<evidence type="ECO:0000313" key="4">
    <source>
        <dbReference type="EMBL" id="UYV75511.1"/>
    </source>
</evidence>
<feature type="compositionally biased region" description="Basic and acidic residues" evidence="2">
    <location>
        <begin position="371"/>
        <end position="388"/>
    </location>
</feature>
<feature type="compositionally biased region" description="Polar residues" evidence="2">
    <location>
        <begin position="235"/>
        <end position="262"/>
    </location>
</feature>
<feature type="compositionally biased region" description="Polar residues" evidence="2">
    <location>
        <begin position="40"/>
        <end position="52"/>
    </location>
</feature>
<evidence type="ECO:0000256" key="2">
    <source>
        <dbReference type="SAM" id="MobiDB-lite"/>
    </source>
</evidence>
<name>A0ABY6L5F2_9ARAC</name>
<feature type="compositionally biased region" description="Basic residues" evidence="2">
    <location>
        <begin position="1"/>
        <end position="10"/>
    </location>
</feature>
<protein>
    <recommendedName>
        <fullName evidence="3">Myb-like domain-containing protein</fullName>
    </recommendedName>
</protein>
<proteinExistence type="predicted"/>
<dbReference type="Proteomes" id="UP001235939">
    <property type="component" value="Chromosome 13"/>
</dbReference>
<evidence type="ECO:0000259" key="3">
    <source>
        <dbReference type="SMART" id="SM00717"/>
    </source>
</evidence>
<evidence type="ECO:0000256" key="1">
    <source>
        <dbReference type="ARBA" id="ARBA00004123"/>
    </source>
</evidence>
<dbReference type="Pfam" id="PF15963">
    <property type="entry name" value="Myb_DNA-bind_7"/>
    <property type="match status" value="1"/>
</dbReference>
<feature type="compositionally biased region" description="Basic and acidic residues" evidence="2">
    <location>
        <begin position="351"/>
        <end position="362"/>
    </location>
</feature>
<dbReference type="InterPro" id="IPR001005">
    <property type="entry name" value="SANT/Myb"/>
</dbReference>
<feature type="compositionally biased region" description="Polar residues" evidence="2">
    <location>
        <begin position="406"/>
        <end position="433"/>
    </location>
</feature>
<accession>A0ABY6L5F2</accession>
<feature type="domain" description="Myb-like" evidence="3">
    <location>
        <begin position="555"/>
        <end position="603"/>
    </location>
</feature>
<reference evidence="4 5" key="1">
    <citation type="submission" date="2022-01" db="EMBL/GenBank/DDBJ databases">
        <title>A chromosomal length assembly of Cordylochernes scorpioides.</title>
        <authorList>
            <person name="Zeh D."/>
            <person name="Zeh J."/>
        </authorList>
    </citation>
    <scope>NUCLEOTIDE SEQUENCE [LARGE SCALE GENOMIC DNA]</scope>
    <source>
        <strain evidence="4">IN4F17</strain>
        <tissue evidence="4">Whole Body</tissue>
    </source>
</reference>
<feature type="compositionally biased region" description="Basic and acidic residues" evidence="2">
    <location>
        <begin position="265"/>
        <end position="276"/>
    </location>
</feature>
<feature type="compositionally biased region" description="Basic and acidic residues" evidence="2">
    <location>
        <begin position="456"/>
        <end position="467"/>
    </location>
</feature>
<comment type="subcellular location">
    <subcellularLocation>
        <location evidence="1">Nucleus</location>
    </subcellularLocation>
</comment>
<dbReference type="SUPFAM" id="SSF46689">
    <property type="entry name" value="Homeodomain-like"/>
    <property type="match status" value="1"/>
</dbReference>
<dbReference type="Gene3D" id="1.10.10.60">
    <property type="entry name" value="Homeodomain-like"/>
    <property type="match status" value="1"/>
</dbReference>
<dbReference type="EMBL" id="CP092875">
    <property type="protein sequence ID" value="UYV75511.1"/>
    <property type="molecule type" value="Genomic_DNA"/>
</dbReference>
<feature type="compositionally biased region" description="Basic and acidic residues" evidence="2">
    <location>
        <begin position="436"/>
        <end position="447"/>
    </location>
</feature>
<dbReference type="InterPro" id="IPR009057">
    <property type="entry name" value="Homeodomain-like_sf"/>
</dbReference>
<feature type="region of interest" description="Disordered" evidence="2">
    <location>
        <begin position="121"/>
        <end position="151"/>
    </location>
</feature>
<dbReference type="SMART" id="SM00717">
    <property type="entry name" value="SANT"/>
    <property type="match status" value="1"/>
</dbReference>
<evidence type="ECO:0000313" key="5">
    <source>
        <dbReference type="Proteomes" id="UP001235939"/>
    </source>
</evidence>
<feature type="compositionally biased region" description="Basic and acidic residues" evidence="2">
    <location>
        <begin position="285"/>
        <end position="299"/>
    </location>
</feature>
<dbReference type="InterPro" id="IPR039467">
    <property type="entry name" value="TFIIIB_B''_Myb"/>
</dbReference>
<feature type="compositionally biased region" description="Basic and acidic residues" evidence="2">
    <location>
        <begin position="30"/>
        <end position="39"/>
    </location>
</feature>
<sequence length="806" mass="91959">MNSRRFKKIFAPKLPQGKPPIVKPSIANDEIPKVSRASEDSSSNGGTLESCGNLTELATISGEIVLTPTQNNSSEVFQDFPKRIEPYQTISPKSKLLVLPEARSNGSHSIVEEVPKNEPVIPPSVASVPSLQESVPEEAHKGTNSDPDNDEKSAIEVNFKIQEVTIDTPNKVLPSVNIPLPNRRLKTVHRPMINIKKTSSSVIDFKENTDNKFEATTHENGNFQVKNSDPHFIIPQTSENDHQNCSPQKYSSLATETKNPRLSRTRGEAKRRNERIDSEDDTIEEQPRKKGCSRKDKFEATTTYENGIVQNRNSDPHSISPQTSENDHQNCSPQKDSSLATETKNPRLTRTRGEAKRRNERIDSEEDTIEEQPRKKGCSRKDQFEATTHENGIVQVRNSDPHFIIPQTSENDHQNCSPQKDSSLATETKNPRLSRTRVEAKRRNERIDSEEDTIEEQPRKKGCSRKEEKPIVTLADLIRKRCKVKRQSREEVTPVVEEVTQVPCDVQPTETFNTGPQLIIRDDGEIILDQQSVYIPQSARTTLPMVHRSIKPATRGPKWTKDEMLLFYQLYSVHGPDFTTMAAFFPNRTRRQIQRRYCKERRERPDLLHMADRVAVHVLQAMIITVGRIRRLLFTEILAERERRAPQFKKLLSVLEQLEDGEERDLPSAMRPVPHSDILPVPQPLENVIFNDDDSDRQEKQADDTNFEAENIYLPPLHIKLGLMKNFVMAMDRNASRFAYLKQKCSSISNAKIKEGIFVGHQIRELLQDGNFQNILNEVEAAAWNSFRNVCKNFLGSVKVENYRDI</sequence>
<dbReference type="PANTHER" id="PTHR46114">
    <property type="entry name" value="APPLE DOMAIN-CONTAINING PROTEIN"/>
    <property type="match status" value="1"/>
</dbReference>
<dbReference type="CDD" id="cd00167">
    <property type="entry name" value="SANT"/>
    <property type="match status" value="1"/>
</dbReference>
<keyword evidence="5" id="KW-1185">Reference proteome</keyword>
<gene>
    <name evidence="4" type="ORF">LAZ67_13000439</name>
</gene>
<feature type="region of interest" description="Disordered" evidence="2">
    <location>
        <begin position="1"/>
        <end position="52"/>
    </location>
</feature>